<dbReference type="InterPro" id="IPR039425">
    <property type="entry name" value="RNA_pol_sigma-70-like"/>
</dbReference>
<feature type="domain" description="RNA polymerase sigma-70 region 2" evidence="5">
    <location>
        <begin position="24"/>
        <end position="89"/>
    </location>
</feature>
<dbReference type="InterPro" id="IPR014284">
    <property type="entry name" value="RNA_pol_sigma-70_dom"/>
</dbReference>
<dbReference type="InterPro" id="IPR007627">
    <property type="entry name" value="RNA_pol_sigma70_r2"/>
</dbReference>
<name>A0A4Q1CZQ7_9BACT</name>
<dbReference type="Proteomes" id="UP000290545">
    <property type="component" value="Unassembled WGS sequence"/>
</dbReference>
<evidence type="ECO:0000313" key="8">
    <source>
        <dbReference type="Proteomes" id="UP000290545"/>
    </source>
</evidence>
<dbReference type="Gene3D" id="1.10.1740.10">
    <property type="match status" value="1"/>
</dbReference>
<dbReference type="Pfam" id="PF08281">
    <property type="entry name" value="Sigma70_r4_2"/>
    <property type="match status" value="1"/>
</dbReference>
<dbReference type="AlphaFoldDB" id="A0A4Q1CZQ7"/>
<dbReference type="SUPFAM" id="SSF88659">
    <property type="entry name" value="Sigma3 and sigma4 domains of RNA polymerase sigma factors"/>
    <property type="match status" value="1"/>
</dbReference>
<accession>A0A4Q1CZQ7</accession>
<comment type="similarity">
    <text evidence="1">Belongs to the sigma-70 factor family. ECF subfamily.</text>
</comment>
<keyword evidence="4" id="KW-0804">Transcription</keyword>
<dbReference type="GO" id="GO:0003677">
    <property type="term" value="F:DNA binding"/>
    <property type="evidence" value="ECO:0007669"/>
    <property type="project" value="InterPro"/>
</dbReference>
<dbReference type="GO" id="GO:0016987">
    <property type="term" value="F:sigma factor activity"/>
    <property type="evidence" value="ECO:0007669"/>
    <property type="project" value="UniProtKB-KW"/>
</dbReference>
<evidence type="ECO:0000256" key="1">
    <source>
        <dbReference type="ARBA" id="ARBA00010641"/>
    </source>
</evidence>
<dbReference type="PANTHER" id="PTHR43133:SF46">
    <property type="entry name" value="RNA POLYMERASE SIGMA-70 FACTOR ECF SUBFAMILY"/>
    <property type="match status" value="1"/>
</dbReference>
<keyword evidence="3" id="KW-0731">Sigma factor</keyword>
<reference evidence="7 8" key="1">
    <citation type="submission" date="2019-01" db="EMBL/GenBank/DDBJ databases">
        <title>Filimonas sp. strain TTM-71.</title>
        <authorList>
            <person name="Chen W.-M."/>
        </authorList>
    </citation>
    <scope>NUCLEOTIDE SEQUENCE [LARGE SCALE GENOMIC DNA]</scope>
    <source>
        <strain evidence="7 8">TTM-71</strain>
    </source>
</reference>
<dbReference type="InterPro" id="IPR013324">
    <property type="entry name" value="RNA_pol_sigma_r3/r4-like"/>
</dbReference>
<evidence type="ECO:0000259" key="6">
    <source>
        <dbReference type="Pfam" id="PF08281"/>
    </source>
</evidence>
<dbReference type="NCBIfam" id="TIGR02985">
    <property type="entry name" value="Sig70_bacteroi1"/>
    <property type="match status" value="1"/>
</dbReference>
<evidence type="ECO:0000256" key="2">
    <source>
        <dbReference type="ARBA" id="ARBA00023015"/>
    </source>
</evidence>
<dbReference type="EMBL" id="SDHZ01000005">
    <property type="protein sequence ID" value="RXK80897.1"/>
    <property type="molecule type" value="Genomic_DNA"/>
</dbReference>
<dbReference type="RefSeq" id="WP_129006047.1">
    <property type="nucleotide sequence ID" value="NZ_SDHZ01000005.1"/>
</dbReference>
<feature type="domain" description="RNA polymerase sigma factor 70 region 4 type 2" evidence="6">
    <location>
        <begin position="121"/>
        <end position="172"/>
    </location>
</feature>
<dbReference type="Pfam" id="PF04542">
    <property type="entry name" value="Sigma70_r2"/>
    <property type="match status" value="1"/>
</dbReference>
<gene>
    <name evidence="7" type="ORF">ESB13_22340</name>
</gene>
<organism evidence="7 8">
    <name type="scientific">Filimonas effusa</name>
    <dbReference type="NCBI Taxonomy" id="2508721"/>
    <lineage>
        <taxon>Bacteria</taxon>
        <taxon>Pseudomonadati</taxon>
        <taxon>Bacteroidota</taxon>
        <taxon>Chitinophagia</taxon>
        <taxon>Chitinophagales</taxon>
        <taxon>Chitinophagaceae</taxon>
        <taxon>Filimonas</taxon>
    </lineage>
</organism>
<sequence>MDVSYAGLMELLAAGDAQVFEQVFKAYFKGLHAYACTLLDSEAVAEEIVQQVFYKLWERKEQVVVHTSIKAYLYRSVHNESLNYLKHQKVKSTHQTYIMQQGQQQERNAAASLAGKELELKIKEALNELPEQCRTIFQLSRFEELKYREIAGQLNLSVKTVENQMGKALKLLRLKLADFLILLIILFLYH</sequence>
<dbReference type="SUPFAM" id="SSF88946">
    <property type="entry name" value="Sigma2 domain of RNA polymerase sigma factors"/>
    <property type="match status" value="1"/>
</dbReference>
<protein>
    <submittedName>
        <fullName evidence="7">RNA polymerase sigma-70 factor</fullName>
    </submittedName>
</protein>
<keyword evidence="2" id="KW-0805">Transcription regulation</keyword>
<dbReference type="NCBIfam" id="TIGR02937">
    <property type="entry name" value="sigma70-ECF"/>
    <property type="match status" value="1"/>
</dbReference>
<dbReference type="InterPro" id="IPR036388">
    <property type="entry name" value="WH-like_DNA-bd_sf"/>
</dbReference>
<dbReference type="CDD" id="cd06171">
    <property type="entry name" value="Sigma70_r4"/>
    <property type="match status" value="1"/>
</dbReference>
<dbReference type="OrthoDB" id="1100095at2"/>
<dbReference type="Gene3D" id="1.10.10.10">
    <property type="entry name" value="Winged helix-like DNA-binding domain superfamily/Winged helix DNA-binding domain"/>
    <property type="match status" value="1"/>
</dbReference>
<dbReference type="PANTHER" id="PTHR43133">
    <property type="entry name" value="RNA POLYMERASE ECF-TYPE SIGMA FACTO"/>
    <property type="match status" value="1"/>
</dbReference>
<evidence type="ECO:0000313" key="7">
    <source>
        <dbReference type="EMBL" id="RXK80897.1"/>
    </source>
</evidence>
<comment type="caution">
    <text evidence="7">The sequence shown here is derived from an EMBL/GenBank/DDBJ whole genome shotgun (WGS) entry which is preliminary data.</text>
</comment>
<keyword evidence="8" id="KW-1185">Reference proteome</keyword>
<dbReference type="InterPro" id="IPR013249">
    <property type="entry name" value="RNA_pol_sigma70_r4_t2"/>
</dbReference>
<dbReference type="InterPro" id="IPR013325">
    <property type="entry name" value="RNA_pol_sigma_r2"/>
</dbReference>
<proteinExistence type="inferred from homology"/>
<evidence type="ECO:0000259" key="5">
    <source>
        <dbReference type="Pfam" id="PF04542"/>
    </source>
</evidence>
<dbReference type="InterPro" id="IPR014327">
    <property type="entry name" value="RNA_pol_sigma70_bacteroid"/>
</dbReference>
<evidence type="ECO:0000256" key="4">
    <source>
        <dbReference type="ARBA" id="ARBA00023163"/>
    </source>
</evidence>
<evidence type="ECO:0000256" key="3">
    <source>
        <dbReference type="ARBA" id="ARBA00023082"/>
    </source>
</evidence>
<dbReference type="GO" id="GO:0006352">
    <property type="term" value="P:DNA-templated transcription initiation"/>
    <property type="evidence" value="ECO:0007669"/>
    <property type="project" value="InterPro"/>
</dbReference>